<dbReference type="InterPro" id="IPR007117">
    <property type="entry name" value="Expansin_CBD"/>
</dbReference>
<dbReference type="AlphaFoldDB" id="A0ABD1IM62"/>
<dbReference type="EMBL" id="JBEAFC010000001">
    <property type="protein sequence ID" value="KAL1568953.1"/>
    <property type="molecule type" value="Genomic_DNA"/>
</dbReference>
<evidence type="ECO:0000256" key="2">
    <source>
        <dbReference type="SAM" id="SignalP"/>
    </source>
</evidence>
<feature type="signal peptide" evidence="2">
    <location>
        <begin position="1"/>
        <end position="30"/>
    </location>
</feature>
<evidence type="ECO:0000313" key="5">
    <source>
        <dbReference type="EMBL" id="KAL1568953.1"/>
    </source>
</evidence>
<dbReference type="Gene3D" id="2.60.40.760">
    <property type="entry name" value="Expansin, cellulose-binding-like domain"/>
    <property type="match status" value="1"/>
</dbReference>
<dbReference type="PANTHER" id="PTHR31692:SF2">
    <property type="entry name" value="EXPANSIN-LIKE B1"/>
    <property type="match status" value="1"/>
</dbReference>
<dbReference type="PANTHER" id="PTHR31692">
    <property type="entry name" value="EXPANSIN-B3"/>
    <property type="match status" value="1"/>
</dbReference>
<feature type="domain" description="Expansin-like CBD" evidence="4">
    <location>
        <begin position="168"/>
        <end position="253"/>
    </location>
</feature>
<dbReference type="SUPFAM" id="SSF50685">
    <property type="entry name" value="Barwin-like endoglucanases"/>
    <property type="match status" value="1"/>
</dbReference>
<dbReference type="InterPro" id="IPR009009">
    <property type="entry name" value="RlpA-like_DPBB"/>
</dbReference>
<dbReference type="Pfam" id="PF01357">
    <property type="entry name" value="Expansin_C"/>
    <property type="match status" value="1"/>
</dbReference>
<evidence type="ECO:0000256" key="1">
    <source>
        <dbReference type="RuleBase" id="RU003460"/>
    </source>
</evidence>
<dbReference type="InterPro" id="IPR036749">
    <property type="entry name" value="Expansin_CBD_sf"/>
</dbReference>
<evidence type="ECO:0000313" key="6">
    <source>
        <dbReference type="Proteomes" id="UP001567538"/>
    </source>
</evidence>
<dbReference type="GO" id="GO:0009653">
    <property type="term" value="P:anatomical structure morphogenesis"/>
    <property type="evidence" value="ECO:0007669"/>
    <property type="project" value="UniProtKB-ARBA"/>
</dbReference>
<keyword evidence="6" id="KW-1185">Reference proteome</keyword>
<comment type="caution">
    <text evidence="5">The sequence shown here is derived from an EMBL/GenBank/DDBJ whole genome shotgun (WGS) entry which is preliminary data.</text>
</comment>
<sequence>MHAMGSSSSQQYKLMFSVVLVVAAASLCFADDPFICTRATYYGSPECYGNPSGACGYGEYGRTVYNGQVSGVSRLYRNGTGCGACYQVRCKIAAHCSDEGTEVVATDYGEGHYTDFILSTPAYANLAKPNMAAELFAYGVVDVEYRRIPCRYASNLVIKVHERSSYPHYLAVVPIYQSGTTDITALQIWQEDCKEWREMRRVYGAVWDTQSPPLGAAISLKLQIVGTANAEAKWVQLSSVIAADWKAGLTYDAAIQLN</sequence>
<comment type="similarity">
    <text evidence="1">Belongs to the expansin family.</text>
</comment>
<evidence type="ECO:0000259" key="4">
    <source>
        <dbReference type="PROSITE" id="PS50843"/>
    </source>
</evidence>
<evidence type="ECO:0000259" key="3">
    <source>
        <dbReference type="PROSITE" id="PS50842"/>
    </source>
</evidence>
<accession>A0ABD1IM62</accession>
<feature type="domain" description="Expansin-like EG45" evidence="3">
    <location>
        <begin position="52"/>
        <end position="155"/>
    </location>
</feature>
<organism evidence="5 6">
    <name type="scientific">Salvia divinorum</name>
    <name type="common">Maria pastora</name>
    <name type="synonym">Diviner's sage</name>
    <dbReference type="NCBI Taxonomy" id="28513"/>
    <lineage>
        <taxon>Eukaryota</taxon>
        <taxon>Viridiplantae</taxon>
        <taxon>Streptophyta</taxon>
        <taxon>Embryophyta</taxon>
        <taxon>Tracheophyta</taxon>
        <taxon>Spermatophyta</taxon>
        <taxon>Magnoliopsida</taxon>
        <taxon>eudicotyledons</taxon>
        <taxon>Gunneridae</taxon>
        <taxon>Pentapetalae</taxon>
        <taxon>asterids</taxon>
        <taxon>lamiids</taxon>
        <taxon>Lamiales</taxon>
        <taxon>Lamiaceae</taxon>
        <taxon>Nepetoideae</taxon>
        <taxon>Mentheae</taxon>
        <taxon>Salviinae</taxon>
        <taxon>Salvia</taxon>
        <taxon>Salvia subgen. Calosphace</taxon>
    </lineage>
</organism>
<dbReference type="SUPFAM" id="SSF49590">
    <property type="entry name" value="PHL pollen allergen"/>
    <property type="match status" value="1"/>
</dbReference>
<dbReference type="Pfam" id="PF03330">
    <property type="entry name" value="DPBB_1"/>
    <property type="match status" value="1"/>
</dbReference>
<dbReference type="InterPro" id="IPR007112">
    <property type="entry name" value="Expansin/allergen_DPBB_dom"/>
</dbReference>
<dbReference type="Proteomes" id="UP001567538">
    <property type="component" value="Unassembled WGS sequence"/>
</dbReference>
<dbReference type="PROSITE" id="PS50843">
    <property type="entry name" value="EXPANSIN_CBD"/>
    <property type="match status" value="1"/>
</dbReference>
<dbReference type="Gene3D" id="2.40.40.10">
    <property type="entry name" value="RlpA-like domain"/>
    <property type="match status" value="1"/>
</dbReference>
<dbReference type="PRINTS" id="PR01225">
    <property type="entry name" value="EXPANSNFAMLY"/>
</dbReference>
<proteinExistence type="inferred from homology"/>
<feature type="chain" id="PRO_5044883011" evidence="2">
    <location>
        <begin position="31"/>
        <end position="258"/>
    </location>
</feature>
<gene>
    <name evidence="5" type="ORF">AAHA92_00492</name>
</gene>
<reference evidence="5 6" key="1">
    <citation type="submission" date="2024-06" db="EMBL/GenBank/DDBJ databases">
        <title>A chromosome level genome sequence of Diviner's sage (Salvia divinorum).</title>
        <authorList>
            <person name="Ford S.A."/>
            <person name="Ro D.-K."/>
            <person name="Ness R.W."/>
            <person name="Phillips M.A."/>
        </authorList>
    </citation>
    <scope>NUCLEOTIDE SEQUENCE [LARGE SCALE GENOMIC DNA]</scope>
    <source>
        <strain evidence="5">SAF-2024a</strain>
        <tissue evidence="5">Leaf</tissue>
    </source>
</reference>
<protein>
    <submittedName>
        <fullName evidence="5">Expansin-like B1</fullName>
    </submittedName>
</protein>
<name>A0ABD1IM62_SALDI</name>
<dbReference type="InterPro" id="IPR007118">
    <property type="entry name" value="Expan_Lol_pI"/>
</dbReference>
<dbReference type="InterPro" id="IPR036908">
    <property type="entry name" value="RlpA-like_sf"/>
</dbReference>
<keyword evidence="2" id="KW-0732">Signal</keyword>
<dbReference type="PROSITE" id="PS50842">
    <property type="entry name" value="EXPANSIN_EG45"/>
    <property type="match status" value="1"/>
</dbReference>